<keyword evidence="14" id="KW-1185">Reference proteome</keyword>
<keyword evidence="7 11" id="KW-0418">Kinase</keyword>
<comment type="function">
    <text evidence="10 11">Phosphorylation of dTMP to form dTDP in both de novo and salvage pathways of dTTP synthesis.</text>
</comment>
<protein>
    <recommendedName>
        <fullName evidence="3 11">Thymidylate kinase</fullName>
        <ecNumber evidence="2 11">2.7.4.9</ecNumber>
    </recommendedName>
    <alternativeName>
        <fullName evidence="11">dTMP kinase</fullName>
    </alternativeName>
</protein>
<dbReference type="Gene3D" id="3.40.50.300">
    <property type="entry name" value="P-loop containing nucleotide triphosphate hydrolases"/>
    <property type="match status" value="1"/>
</dbReference>
<name>A0A1Z5HQ19_9FIRM</name>
<keyword evidence="8 11" id="KW-0067">ATP-binding</keyword>
<evidence type="ECO:0000256" key="4">
    <source>
        <dbReference type="ARBA" id="ARBA00022679"/>
    </source>
</evidence>
<evidence type="ECO:0000256" key="7">
    <source>
        <dbReference type="ARBA" id="ARBA00022777"/>
    </source>
</evidence>
<dbReference type="EMBL" id="BDGJ01000023">
    <property type="protein sequence ID" value="GAW91614.1"/>
    <property type="molecule type" value="Genomic_DNA"/>
</dbReference>
<dbReference type="RefSeq" id="WP_088553127.1">
    <property type="nucleotide sequence ID" value="NZ_BDGJ01000023.1"/>
</dbReference>
<dbReference type="GO" id="GO:0004798">
    <property type="term" value="F:dTMP kinase activity"/>
    <property type="evidence" value="ECO:0007669"/>
    <property type="project" value="UniProtKB-UniRule"/>
</dbReference>
<evidence type="ECO:0000256" key="10">
    <source>
        <dbReference type="ARBA" id="ARBA00057735"/>
    </source>
</evidence>
<dbReference type="PROSITE" id="PS01331">
    <property type="entry name" value="THYMIDYLATE_KINASE"/>
    <property type="match status" value="1"/>
</dbReference>
<gene>
    <name evidence="11" type="primary">tmk</name>
    <name evidence="13" type="ORF">KKC1_07750</name>
</gene>
<organism evidence="13 14">
    <name type="scientific">Calderihabitans maritimus</name>
    <dbReference type="NCBI Taxonomy" id="1246530"/>
    <lineage>
        <taxon>Bacteria</taxon>
        <taxon>Bacillati</taxon>
        <taxon>Bacillota</taxon>
        <taxon>Clostridia</taxon>
        <taxon>Neomoorellales</taxon>
        <taxon>Calderihabitantaceae</taxon>
        <taxon>Calderihabitans</taxon>
    </lineage>
</organism>
<dbReference type="InterPro" id="IPR018095">
    <property type="entry name" value="Thymidylate_kin_CS"/>
</dbReference>
<proteinExistence type="inferred from homology"/>
<accession>A0A1Z5HQ19</accession>
<dbReference type="CDD" id="cd01672">
    <property type="entry name" value="TMPK"/>
    <property type="match status" value="1"/>
</dbReference>
<dbReference type="FunFam" id="3.40.50.300:FF:000225">
    <property type="entry name" value="Thymidylate kinase"/>
    <property type="match status" value="1"/>
</dbReference>
<evidence type="ECO:0000256" key="1">
    <source>
        <dbReference type="ARBA" id="ARBA00009776"/>
    </source>
</evidence>
<dbReference type="EC" id="2.7.4.9" evidence="2 11"/>
<dbReference type="SUPFAM" id="SSF52540">
    <property type="entry name" value="P-loop containing nucleoside triphosphate hydrolases"/>
    <property type="match status" value="1"/>
</dbReference>
<dbReference type="GO" id="GO:0006233">
    <property type="term" value="P:dTDP biosynthetic process"/>
    <property type="evidence" value="ECO:0007669"/>
    <property type="project" value="InterPro"/>
</dbReference>
<dbReference type="PANTHER" id="PTHR10344">
    <property type="entry name" value="THYMIDYLATE KINASE"/>
    <property type="match status" value="1"/>
</dbReference>
<keyword evidence="6 11" id="KW-0547">Nucleotide-binding</keyword>
<dbReference type="Proteomes" id="UP000197032">
    <property type="component" value="Unassembled WGS sequence"/>
</dbReference>
<feature type="domain" description="Thymidylate kinase-like" evidence="12">
    <location>
        <begin position="5"/>
        <end position="194"/>
    </location>
</feature>
<dbReference type="GO" id="GO:0005829">
    <property type="term" value="C:cytosol"/>
    <property type="evidence" value="ECO:0007669"/>
    <property type="project" value="TreeGrafter"/>
</dbReference>
<comment type="caution">
    <text evidence="13">The sequence shown here is derived from an EMBL/GenBank/DDBJ whole genome shotgun (WGS) entry which is preliminary data.</text>
</comment>
<reference evidence="14" key="1">
    <citation type="journal article" date="2017" name="Appl. Environ. Microbiol.">
        <title>Genomic analysis of Calderihabitans maritimus KKC1, a thermophilic hydrogenogenic carboxydotrophic bacterium isolated from marine sediment.</title>
        <authorList>
            <person name="Omae K."/>
            <person name="Yoneda Y."/>
            <person name="Fukuyama Y."/>
            <person name="Yoshida T."/>
            <person name="Sako Y."/>
        </authorList>
    </citation>
    <scope>NUCLEOTIDE SEQUENCE [LARGE SCALE GENOMIC DNA]</scope>
    <source>
        <strain evidence="14">KKC1</strain>
    </source>
</reference>
<evidence type="ECO:0000256" key="9">
    <source>
        <dbReference type="ARBA" id="ARBA00048743"/>
    </source>
</evidence>
<dbReference type="GO" id="GO:0006235">
    <property type="term" value="P:dTTP biosynthetic process"/>
    <property type="evidence" value="ECO:0007669"/>
    <property type="project" value="UniProtKB-UniRule"/>
</dbReference>
<keyword evidence="5 11" id="KW-0545">Nucleotide biosynthesis</keyword>
<dbReference type="GO" id="GO:0005524">
    <property type="term" value="F:ATP binding"/>
    <property type="evidence" value="ECO:0007669"/>
    <property type="project" value="UniProtKB-UniRule"/>
</dbReference>
<dbReference type="Pfam" id="PF02223">
    <property type="entry name" value="Thymidylate_kin"/>
    <property type="match status" value="1"/>
</dbReference>
<dbReference type="AlphaFoldDB" id="A0A1Z5HQ19"/>
<dbReference type="PANTHER" id="PTHR10344:SF4">
    <property type="entry name" value="UMP-CMP KINASE 2, MITOCHONDRIAL"/>
    <property type="match status" value="1"/>
</dbReference>
<comment type="catalytic activity">
    <reaction evidence="9 11">
        <text>dTMP + ATP = dTDP + ADP</text>
        <dbReference type="Rhea" id="RHEA:13517"/>
        <dbReference type="ChEBI" id="CHEBI:30616"/>
        <dbReference type="ChEBI" id="CHEBI:58369"/>
        <dbReference type="ChEBI" id="CHEBI:63528"/>
        <dbReference type="ChEBI" id="CHEBI:456216"/>
        <dbReference type="EC" id="2.7.4.9"/>
    </reaction>
</comment>
<evidence type="ECO:0000256" key="2">
    <source>
        <dbReference type="ARBA" id="ARBA00012980"/>
    </source>
</evidence>
<evidence type="ECO:0000256" key="3">
    <source>
        <dbReference type="ARBA" id="ARBA00017144"/>
    </source>
</evidence>
<evidence type="ECO:0000256" key="11">
    <source>
        <dbReference type="HAMAP-Rule" id="MF_00165"/>
    </source>
</evidence>
<sequence length="204" mass="22990">MFITVEGLDGAGKSTQAQILAQNLEKRGYQVVLAREPGGTKISEAIRNLLLDPRQETMASSTEVLLYAAARAQLVEEVVYPALQRGQVVICDRFVDSSIAYQGYGRGISLDFIITVNHHATRGLVPDLTIYLDIDPAAGLERVRQAGKTDRIEGETETFYRRVRQGYLALLEQNPKRIIKVRADRRVTEIAEEIWSYVERELRI</sequence>
<evidence type="ECO:0000256" key="6">
    <source>
        <dbReference type="ARBA" id="ARBA00022741"/>
    </source>
</evidence>
<keyword evidence="4 11" id="KW-0808">Transferase</keyword>
<evidence type="ECO:0000256" key="5">
    <source>
        <dbReference type="ARBA" id="ARBA00022727"/>
    </source>
</evidence>
<comment type="similarity">
    <text evidence="1 11">Belongs to the thymidylate kinase family.</text>
</comment>
<dbReference type="HAMAP" id="MF_00165">
    <property type="entry name" value="Thymidylate_kinase"/>
    <property type="match status" value="1"/>
</dbReference>
<dbReference type="NCBIfam" id="TIGR00041">
    <property type="entry name" value="DTMP_kinase"/>
    <property type="match status" value="1"/>
</dbReference>
<dbReference type="InterPro" id="IPR027417">
    <property type="entry name" value="P-loop_NTPase"/>
</dbReference>
<evidence type="ECO:0000259" key="12">
    <source>
        <dbReference type="Pfam" id="PF02223"/>
    </source>
</evidence>
<evidence type="ECO:0000313" key="14">
    <source>
        <dbReference type="Proteomes" id="UP000197032"/>
    </source>
</evidence>
<dbReference type="GO" id="GO:0006227">
    <property type="term" value="P:dUDP biosynthetic process"/>
    <property type="evidence" value="ECO:0007669"/>
    <property type="project" value="TreeGrafter"/>
</dbReference>
<dbReference type="OrthoDB" id="9774907at2"/>
<dbReference type="InterPro" id="IPR039430">
    <property type="entry name" value="Thymidylate_kin-like_dom"/>
</dbReference>
<feature type="binding site" evidence="11">
    <location>
        <begin position="7"/>
        <end position="14"/>
    </location>
    <ligand>
        <name>ATP</name>
        <dbReference type="ChEBI" id="CHEBI:30616"/>
    </ligand>
</feature>
<evidence type="ECO:0000313" key="13">
    <source>
        <dbReference type="EMBL" id="GAW91614.1"/>
    </source>
</evidence>
<dbReference type="InterPro" id="IPR018094">
    <property type="entry name" value="Thymidylate_kinase"/>
</dbReference>
<evidence type="ECO:0000256" key="8">
    <source>
        <dbReference type="ARBA" id="ARBA00022840"/>
    </source>
</evidence>